<gene>
    <name evidence="1" type="ORF">GCM10020221_22680</name>
</gene>
<sequence length="60" mass="6139">MAQLGALEAVEDLSRALGSMEPGFTSAEADYAAPASALAKRGDLSEARKQAQTASELATL</sequence>
<organism evidence="1 2">
    <name type="scientific">Streptomyces thioluteus</name>
    <dbReference type="NCBI Taxonomy" id="66431"/>
    <lineage>
        <taxon>Bacteria</taxon>
        <taxon>Bacillati</taxon>
        <taxon>Actinomycetota</taxon>
        <taxon>Actinomycetes</taxon>
        <taxon>Kitasatosporales</taxon>
        <taxon>Streptomycetaceae</taxon>
        <taxon>Streptomyces</taxon>
    </lineage>
</organism>
<keyword evidence="2" id="KW-1185">Reference proteome</keyword>
<comment type="caution">
    <text evidence="1">The sequence shown here is derived from an EMBL/GenBank/DDBJ whole genome shotgun (WGS) entry which is preliminary data.</text>
</comment>
<accession>A0ABN3WUR4</accession>
<reference evidence="1 2" key="1">
    <citation type="journal article" date="2019" name="Int. J. Syst. Evol. Microbiol.">
        <title>The Global Catalogue of Microorganisms (GCM) 10K type strain sequencing project: providing services to taxonomists for standard genome sequencing and annotation.</title>
        <authorList>
            <consortium name="The Broad Institute Genomics Platform"/>
            <consortium name="The Broad Institute Genome Sequencing Center for Infectious Disease"/>
            <person name="Wu L."/>
            <person name="Ma J."/>
        </authorList>
    </citation>
    <scope>NUCLEOTIDE SEQUENCE [LARGE SCALE GENOMIC DNA]</scope>
    <source>
        <strain evidence="1 2">JCM 4087</strain>
    </source>
</reference>
<name>A0ABN3WUR4_STRTU</name>
<evidence type="ECO:0000313" key="2">
    <source>
        <dbReference type="Proteomes" id="UP001501102"/>
    </source>
</evidence>
<protein>
    <submittedName>
        <fullName evidence="1">Uncharacterized protein</fullName>
    </submittedName>
</protein>
<dbReference type="Proteomes" id="UP001501102">
    <property type="component" value="Unassembled WGS sequence"/>
</dbReference>
<evidence type="ECO:0000313" key="1">
    <source>
        <dbReference type="EMBL" id="GAA2926193.1"/>
    </source>
</evidence>
<dbReference type="EMBL" id="BAAAXZ010000085">
    <property type="protein sequence ID" value="GAA2926193.1"/>
    <property type="molecule type" value="Genomic_DNA"/>
</dbReference>
<proteinExistence type="predicted"/>